<organism evidence="6 7">
    <name type="scientific">Steroidobacter flavus</name>
    <dbReference type="NCBI Taxonomy" id="1842136"/>
    <lineage>
        <taxon>Bacteria</taxon>
        <taxon>Pseudomonadati</taxon>
        <taxon>Pseudomonadota</taxon>
        <taxon>Gammaproteobacteria</taxon>
        <taxon>Steroidobacterales</taxon>
        <taxon>Steroidobacteraceae</taxon>
        <taxon>Steroidobacter</taxon>
    </lineage>
</organism>
<dbReference type="PANTHER" id="PTHR47892">
    <property type="entry name" value="UNIVERSAL STRESS PROTEIN E"/>
    <property type="match status" value="1"/>
</dbReference>
<comment type="function">
    <text evidence="4">Required for resistance to DNA-damaging agents.</text>
</comment>
<dbReference type="Pfam" id="PF00582">
    <property type="entry name" value="Usp"/>
    <property type="match status" value="2"/>
</dbReference>
<accession>A0ABV8SMY7</accession>
<evidence type="ECO:0000313" key="6">
    <source>
        <dbReference type="EMBL" id="MFC4308680.1"/>
    </source>
</evidence>
<reference evidence="7" key="1">
    <citation type="journal article" date="2019" name="Int. J. Syst. Evol. Microbiol.">
        <title>The Global Catalogue of Microorganisms (GCM) 10K type strain sequencing project: providing services to taxonomists for standard genome sequencing and annotation.</title>
        <authorList>
            <consortium name="The Broad Institute Genomics Platform"/>
            <consortium name="The Broad Institute Genome Sequencing Center for Infectious Disease"/>
            <person name="Wu L."/>
            <person name="Ma J."/>
        </authorList>
    </citation>
    <scope>NUCLEOTIDE SEQUENCE [LARGE SCALE GENOMIC DNA]</scope>
    <source>
        <strain evidence="7">CGMCC 1.10759</strain>
    </source>
</reference>
<protein>
    <submittedName>
        <fullName evidence="6">Universal stress protein</fullName>
    </submittedName>
</protein>
<comment type="caution">
    <text evidence="6">The sequence shown here is derived from an EMBL/GenBank/DDBJ whole genome shotgun (WGS) entry which is preliminary data.</text>
</comment>
<gene>
    <name evidence="6" type="ORF">ACFPN2_06270</name>
</gene>
<evidence type="ECO:0000256" key="1">
    <source>
        <dbReference type="ARBA" id="ARBA00004496"/>
    </source>
</evidence>
<dbReference type="RefSeq" id="WP_380595764.1">
    <property type="nucleotide sequence ID" value="NZ_JBHSDU010000003.1"/>
</dbReference>
<comment type="subcellular location">
    <subcellularLocation>
        <location evidence="1">Cytoplasm</location>
    </subcellularLocation>
</comment>
<keyword evidence="3" id="KW-0963">Cytoplasm</keyword>
<keyword evidence="7" id="KW-1185">Reference proteome</keyword>
<proteinExistence type="inferred from homology"/>
<feature type="domain" description="UspA" evidence="5">
    <location>
        <begin position="9"/>
        <end position="148"/>
    </location>
</feature>
<evidence type="ECO:0000256" key="4">
    <source>
        <dbReference type="ARBA" id="ARBA00037131"/>
    </source>
</evidence>
<sequence length="316" mass="34319">MTTPMGYIKQILVIVDPTATEHPAVDKAALLAEKFHARLELFACDTKAAREMRLSSHVRANPGAPLPVNFKGELESLAVPLRARGLDVTTDTACADPLHIGLLDRIRHTNADLVVKDTHHHSLAQRTFLTNTDWQLIRGCPVPLLLTKGGKWAEVPRVVAAVDPGHVNDKPEILDHWIVEHASLFAQRLNGELHVLHVYLPMAIIGAATAVNPPMVAAATPEELALEEKNRRELVTALVSDYNVAPKNIHLELGGPAQVLPMAAARINADVMTMGAIARSGLKRIFIGSTAEDVLEKLPCDALILKPPKFGEHVAL</sequence>
<dbReference type="InterPro" id="IPR006016">
    <property type="entry name" value="UspA"/>
</dbReference>
<evidence type="ECO:0000313" key="7">
    <source>
        <dbReference type="Proteomes" id="UP001595904"/>
    </source>
</evidence>
<feature type="domain" description="UspA" evidence="5">
    <location>
        <begin position="179"/>
        <end position="306"/>
    </location>
</feature>
<evidence type="ECO:0000256" key="3">
    <source>
        <dbReference type="ARBA" id="ARBA00022490"/>
    </source>
</evidence>
<dbReference type="CDD" id="cd00293">
    <property type="entry name" value="USP-like"/>
    <property type="match status" value="1"/>
</dbReference>
<dbReference type="PANTHER" id="PTHR47892:SF1">
    <property type="entry name" value="UNIVERSAL STRESS PROTEIN E"/>
    <property type="match status" value="1"/>
</dbReference>
<dbReference type="Proteomes" id="UP001595904">
    <property type="component" value="Unassembled WGS sequence"/>
</dbReference>
<name>A0ABV8SMY7_9GAMM</name>
<evidence type="ECO:0000256" key="2">
    <source>
        <dbReference type="ARBA" id="ARBA00008791"/>
    </source>
</evidence>
<dbReference type="Gene3D" id="3.40.50.12370">
    <property type="match status" value="1"/>
</dbReference>
<evidence type="ECO:0000259" key="5">
    <source>
        <dbReference type="Pfam" id="PF00582"/>
    </source>
</evidence>
<dbReference type="SUPFAM" id="SSF52402">
    <property type="entry name" value="Adenine nucleotide alpha hydrolases-like"/>
    <property type="match status" value="2"/>
</dbReference>
<dbReference type="EMBL" id="JBHSDU010000003">
    <property type="protein sequence ID" value="MFC4308680.1"/>
    <property type="molecule type" value="Genomic_DNA"/>
</dbReference>
<comment type="similarity">
    <text evidence="2">Belongs to the universal stress protein A family.</text>
</comment>